<dbReference type="Gene3D" id="1.10.357.10">
    <property type="entry name" value="Tetracycline Repressor, domain 2"/>
    <property type="match status" value="1"/>
</dbReference>
<evidence type="ECO:0000256" key="2">
    <source>
        <dbReference type="PROSITE-ProRule" id="PRU00335"/>
    </source>
</evidence>
<feature type="region of interest" description="Disordered" evidence="3">
    <location>
        <begin position="187"/>
        <end position="207"/>
    </location>
</feature>
<dbReference type="Proteomes" id="UP001589748">
    <property type="component" value="Unassembled WGS sequence"/>
</dbReference>
<keyword evidence="1 2" id="KW-0238">DNA-binding</keyword>
<dbReference type="InterPro" id="IPR050109">
    <property type="entry name" value="HTH-type_TetR-like_transc_reg"/>
</dbReference>
<feature type="domain" description="HTH tetR-type" evidence="4">
    <location>
        <begin position="12"/>
        <end position="72"/>
    </location>
</feature>
<name>A0ABV5LUH3_9ACTN</name>
<evidence type="ECO:0000259" key="4">
    <source>
        <dbReference type="PROSITE" id="PS50977"/>
    </source>
</evidence>
<dbReference type="InterPro" id="IPR009057">
    <property type="entry name" value="Homeodomain-like_sf"/>
</dbReference>
<dbReference type="InterPro" id="IPR001647">
    <property type="entry name" value="HTH_TetR"/>
</dbReference>
<dbReference type="EMBL" id="JBHMDM010000007">
    <property type="protein sequence ID" value="MFB9377714.1"/>
    <property type="molecule type" value="Genomic_DNA"/>
</dbReference>
<feature type="compositionally biased region" description="Basic and acidic residues" evidence="3">
    <location>
        <begin position="188"/>
        <end position="197"/>
    </location>
</feature>
<dbReference type="PROSITE" id="PS50977">
    <property type="entry name" value="HTH_TETR_2"/>
    <property type="match status" value="1"/>
</dbReference>
<evidence type="ECO:0000256" key="1">
    <source>
        <dbReference type="ARBA" id="ARBA00023125"/>
    </source>
</evidence>
<dbReference type="InterPro" id="IPR036271">
    <property type="entry name" value="Tet_transcr_reg_TetR-rel_C_sf"/>
</dbReference>
<protein>
    <submittedName>
        <fullName evidence="5">TetR/AcrR family transcriptional regulator</fullName>
    </submittedName>
</protein>
<reference evidence="5 6" key="1">
    <citation type="submission" date="2024-09" db="EMBL/GenBank/DDBJ databases">
        <authorList>
            <person name="Sun Q."/>
            <person name="Mori K."/>
        </authorList>
    </citation>
    <scope>NUCLEOTIDE SEQUENCE [LARGE SCALE GENOMIC DNA]</scope>
    <source>
        <strain evidence="5 6">TISTR 1856</strain>
    </source>
</reference>
<dbReference type="PANTHER" id="PTHR30055:SF226">
    <property type="entry name" value="HTH-TYPE TRANSCRIPTIONAL REGULATOR PKSA"/>
    <property type="match status" value="1"/>
</dbReference>
<comment type="caution">
    <text evidence="5">The sequence shown here is derived from an EMBL/GenBank/DDBJ whole genome shotgun (WGS) entry which is preliminary data.</text>
</comment>
<dbReference type="SUPFAM" id="SSF46689">
    <property type="entry name" value="Homeodomain-like"/>
    <property type="match status" value="1"/>
</dbReference>
<proteinExistence type="predicted"/>
<gene>
    <name evidence="5" type="ORF">ACFFVI_12125</name>
</gene>
<feature type="DNA-binding region" description="H-T-H motif" evidence="2">
    <location>
        <begin position="35"/>
        <end position="54"/>
    </location>
</feature>
<organism evidence="5 6">
    <name type="scientific">Kineococcus gynurae</name>
    <dbReference type="NCBI Taxonomy" id="452979"/>
    <lineage>
        <taxon>Bacteria</taxon>
        <taxon>Bacillati</taxon>
        <taxon>Actinomycetota</taxon>
        <taxon>Actinomycetes</taxon>
        <taxon>Kineosporiales</taxon>
        <taxon>Kineosporiaceae</taxon>
        <taxon>Kineococcus</taxon>
    </lineage>
</organism>
<dbReference type="Pfam" id="PF00440">
    <property type="entry name" value="TetR_N"/>
    <property type="match status" value="1"/>
</dbReference>
<evidence type="ECO:0000256" key="3">
    <source>
        <dbReference type="SAM" id="MobiDB-lite"/>
    </source>
</evidence>
<dbReference type="PANTHER" id="PTHR30055">
    <property type="entry name" value="HTH-TYPE TRANSCRIPTIONAL REGULATOR RUTR"/>
    <property type="match status" value="1"/>
</dbReference>
<accession>A0ABV5LUH3</accession>
<evidence type="ECO:0000313" key="5">
    <source>
        <dbReference type="EMBL" id="MFB9377714.1"/>
    </source>
</evidence>
<evidence type="ECO:0000313" key="6">
    <source>
        <dbReference type="Proteomes" id="UP001589748"/>
    </source>
</evidence>
<sequence length="207" mass="22984">MGGSRRGTPNDPTRQSKILDATLHVVATDGVNGTTHRKIAARAGVALGSLSYYFDGIDDILCHAFAWFAENMSRVYRQTLSEARTADDAEAAVVELICGPDYASRRDMTLIFEMYAYANHNPNVARHTRTWVERSRESLQLHFSPQTCRALDALIEGWPMHRAFERTPLDRDLVATTVHAVVTAVGRADPDGNDRPRAPITPITTFT</sequence>
<keyword evidence="6" id="KW-1185">Reference proteome</keyword>
<dbReference type="RefSeq" id="WP_380137965.1">
    <property type="nucleotide sequence ID" value="NZ_JBHLUI010000008.1"/>
</dbReference>
<dbReference type="SUPFAM" id="SSF48498">
    <property type="entry name" value="Tetracyclin repressor-like, C-terminal domain"/>
    <property type="match status" value="1"/>
</dbReference>